<organism evidence="2 3">
    <name type="scientific">Datura stramonium</name>
    <name type="common">Jimsonweed</name>
    <name type="synonym">Common thornapple</name>
    <dbReference type="NCBI Taxonomy" id="4076"/>
    <lineage>
        <taxon>Eukaryota</taxon>
        <taxon>Viridiplantae</taxon>
        <taxon>Streptophyta</taxon>
        <taxon>Embryophyta</taxon>
        <taxon>Tracheophyta</taxon>
        <taxon>Spermatophyta</taxon>
        <taxon>Magnoliopsida</taxon>
        <taxon>eudicotyledons</taxon>
        <taxon>Gunneridae</taxon>
        <taxon>Pentapetalae</taxon>
        <taxon>asterids</taxon>
        <taxon>lamiids</taxon>
        <taxon>Solanales</taxon>
        <taxon>Solanaceae</taxon>
        <taxon>Solanoideae</taxon>
        <taxon>Datureae</taxon>
        <taxon>Datura</taxon>
    </lineage>
</organism>
<keyword evidence="1" id="KW-0472">Membrane</keyword>
<gene>
    <name evidence="2" type="ORF">HAX54_027940</name>
</gene>
<evidence type="ECO:0000313" key="2">
    <source>
        <dbReference type="EMBL" id="MCE5166843.1"/>
    </source>
</evidence>
<keyword evidence="3" id="KW-1185">Reference proteome</keyword>
<evidence type="ECO:0000313" key="3">
    <source>
        <dbReference type="Proteomes" id="UP000823775"/>
    </source>
</evidence>
<feature type="non-terminal residue" evidence="2">
    <location>
        <position position="69"/>
    </location>
</feature>
<feature type="transmembrane region" description="Helical" evidence="1">
    <location>
        <begin position="12"/>
        <end position="32"/>
    </location>
</feature>
<protein>
    <submittedName>
        <fullName evidence="2">Uncharacterized protein</fullName>
    </submittedName>
</protein>
<accession>A0ABS8Y576</accession>
<sequence>MPWVDLGSLRVPYPVSMIRVYAWIVTMLANTIPPRDTIKAPKKKADETNEEGLWDGVDQMIDIPIDEVT</sequence>
<evidence type="ECO:0000256" key="1">
    <source>
        <dbReference type="SAM" id="Phobius"/>
    </source>
</evidence>
<reference evidence="2 3" key="1">
    <citation type="journal article" date="2021" name="BMC Genomics">
        <title>Datura genome reveals duplications of psychoactive alkaloid biosynthetic genes and high mutation rate following tissue culture.</title>
        <authorList>
            <person name="Rajewski A."/>
            <person name="Carter-House D."/>
            <person name="Stajich J."/>
            <person name="Litt A."/>
        </authorList>
    </citation>
    <scope>NUCLEOTIDE SEQUENCE [LARGE SCALE GENOMIC DNA]</scope>
    <source>
        <strain evidence="2">AR-01</strain>
    </source>
</reference>
<keyword evidence="1" id="KW-0812">Transmembrane</keyword>
<proteinExistence type="predicted"/>
<keyword evidence="1" id="KW-1133">Transmembrane helix</keyword>
<dbReference type="Proteomes" id="UP000823775">
    <property type="component" value="Unassembled WGS sequence"/>
</dbReference>
<comment type="caution">
    <text evidence="2">The sequence shown here is derived from an EMBL/GenBank/DDBJ whole genome shotgun (WGS) entry which is preliminary data.</text>
</comment>
<name>A0ABS8Y576_DATST</name>
<dbReference type="EMBL" id="JACEIK010034117">
    <property type="protein sequence ID" value="MCE5166843.1"/>
    <property type="molecule type" value="Genomic_DNA"/>
</dbReference>